<evidence type="ECO:0000313" key="2">
    <source>
        <dbReference type="EMBL" id="MCP2161483.1"/>
    </source>
</evidence>
<protein>
    <submittedName>
        <fullName evidence="2">SnoaL-like domain-containing protein</fullName>
    </submittedName>
</protein>
<dbReference type="InterPro" id="IPR037401">
    <property type="entry name" value="SnoaL-like"/>
</dbReference>
<dbReference type="EMBL" id="JAMTCG010000004">
    <property type="protein sequence ID" value="MCP2161483.1"/>
    <property type="molecule type" value="Genomic_DNA"/>
</dbReference>
<name>A0ABT1H6T9_9NOCA</name>
<organism evidence="2 3">
    <name type="scientific">Williamsia serinedens</name>
    <dbReference type="NCBI Taxonomy" id="391736"/>
    <lineage>
        <taxon>Bacteria</taxon>
        <taxon>Bacillati</taxon>
        <taxon>Actinomycetota</taxon>
        <taxon>Actinomycetes</taxon>
        <taxon>Mycobacteriales</taxon>
        <taxon>Nocardiaceae</taxon>
        <taxon>Williamsia</taxon>
    </lineage>
</organism>
<gene>
    <name evidence="2" type="ORF">LX12_002678</name>
</gene>
<keyword evidence="3" id="KW-1185">Reference proteome</keyword>
<reference evidence="2 3" key="1">
    <citation type="submission" date="2022-06" db="EMBL/GenBank/DDBJ databases">
        <title>Genomic Encyclopedia of Archaeal and Bacterial Type Strains, Phase II (KMG-II): from individual species to whole genera.</title>
        <authorList>
            <person name="Goeker M."/>
        </authorList>
    </citation>
    <scope>NUCLEOTIDE SEQUENCE [LARGE SCALE GENOMIC DNA]</scope>
    <source>
        <strain evidence="2 3">DSM 45037</strain>
    </source>
</reference>
<dbReference type="SUPFAM" id="SSF54427">
    <property type="entry name" value="NTF2-like"/>
    <property type="match status" value="1"/>
</dbReference>
<sequence length="149" mass="16117">MPRVPAFSGITSLLHDYARRLDAGDFGGVADLLARAEILVSGTEIGSGRGLVEEFLRSAVIIHADGTPRTRHVIAQPAIDVADSSRATVRSQYTVLQASPVGAHVVMVGHHHDVMTVENGAWRFASRDYGHITYVGDTSRHLRAPQKPQ</sequence>
<proteinExistence type="predicted"/>
<dbReference type="RefSeq" id="WP_253655037.1">
    <property type="nucleotide sequence ID" value="NZ_BAAAOE010000002.1"/>
</dbReference>
<dbReference type="Proteomes" id="UP001205740">
    <property type="component" value="Unassembled WGS sequence"/>
</dbReference>
<evidence type="ECO:0000259" key="1">
    <source>
        <dbReference type="Pfam" id="PF13577"/>
    </source>
</evidence>
<dbReference type="InterPro" id="IPR032710">
    <property type="entry name" value="NTF2-like_dom_sf"/>
</dbReference>
<comment type="caution">
    <text evidence="2">The sequence shown here is derived from an EMBL/GenBank/DDBJ whole genome shotgun (WGS) entry which is preliminary data.</text>
</comment>
<evidence type="ECO:0000313" key="3">
    <source>
        <dbReference type="Proteomes" id="UP001205740"/>
    </source>
</evidence>
<dbReference type="Pfam" id="PF13577">
    <property type="entry name" value="SnoaL_4"/>
    <property type="match status" value="1"/>
</dbReference>
<accession>A0ABT1H6T9</accession>
<dbReference type="Gene3D" id="3.10.450.50">
    <property type="match status" value="1"/>
</dbReference>
<feature type="domain" description="SnoaL-like" evidence="1">
    <location>
        <begin position="9"/>
        <end position="128"/>
    </location>
</feature>